<sequence length="233" mass="26965">MCWYLCNQSHPDIQMAVSQCARFTFCPKRSHEKALKRIGRYLKGFKKKGGRGLILKPSGDLRIDAYVDADFSGLWSYEDPHDPTCVKSRMGYVLCVGNCPVVWMSKLQQEIALSTMEAEYIALSTAMKDIIPLQLLVHEAAVGVDLREEILVSINTRVWEDNQGCLKLARLPPPRMTPRSKHYALKYHWFRAHLRPNQIEIMPIDTNDQLADIFTKALRPEKHLQMRKKLMHW</sequence>
<protein>
    <recommendedName>
        <fullName evidence="2">Reverse transcriptase Ty1/copia-type domain-containing protein</fullName>
    </recommendedName>
</protein>
<dbReference type="PANTHER" id="PTHR11439">
    <property type="entry name" value="GAG-POL-RELATED RETROTRANSPOSON"/>
    <property type="match status" value="1"/>
</dbReference>
<organism evidence="1">
    <name type="scientific">Odontella aurita</name>
    <dbReference type="NCBI Taxonomy" id="265563"/>
    <lineage>
        <taxon>Eukaryota</taxon>
        <taxon>Sar</taxon>
        <taxon>Stramenopiles</taxon>
        <taxon>Ochrophyta</taxon>
        <taxon>Bacillariophyta</taxon>
        <taxon>Mediophyceae</taxon>
        <taxon>Biddulphiophycidae</taxon>
        <taxon>Eupodiscales</taxon>
        <taxon>Odontellaceae</taxon>
        <taxon>Odontella</taxon>
    </lineage>
</organism>
<evidence type="ECO:0008006" key="2">
    <source>
        <dbReference type="Google" id="ProtNLM"/>
    </source>
</evidence>
<dbReference type="AlphaFoldDB" id="A0A7S4IN60"/>
<dbReference type="EMBL" id="HBKQ01019678">
    <property type="protein sequence ID" value="CAE2234596.1"/>
    <property type="molecule type" value="Transcribed_RNA"/>
</dbReference>
<reference evidence="1" key="1">
    <citation type="submission" date="2021-01" db="EMBL/GenBank/DDBJ databases">
        <authorList>
            <person name="Corre E."/>
            <person name="Pelletier E."/>
            <person name="Niang G."/>
            <person name="Scheremetjew M."/>
            <person name="Finn R."/>
            <person name="Kale V."/>
            <person name="Holt S."/>
            <person name="Cochrane G."/>
            <person name="Meng A."/>
            <person name="Brown T."/>
            <person name="Cohen L."/>
        </authorList>
    </citation>
    <scope>NUCLEOTIDE SEQUENCE</scope>
    <source>
        <strain evidence="1">Isolate 1302-5</strain>
    </source>
</reference>
<accession>A0A7S4IN60</accession>
<name>A0A7S4IN60_9STRA</name>
<dbReference type="CDD" id="cd09272">
    <property type="entry name" value="RNase_HI_RT_Ty1"/>
    <property type="match status" value="1"/>
</dbReference>
<proteinExistence type="predicted"/>
<evidence type="ECO:0000313" key="1">
    <source>
        <dbReference type="EMBL" id="CAE2234596.1"/>
    </source>
</evidence>
<dbReference type="PANTHER" id="PTHR11439:SF467">
    <property type="entry name" value="INTEGRASE CATALYTIC DOMAIN-CONTAINING PROTEIN"/>
    <property type="match status" value="1"/>
</dbReference>
<gene>
    <name evidence="1" type="ORF">OAUR00152_LOCUS13296</name>
</gene>